<proteinExistence type="predicted"/>
<name>A0A176WFY8_MARPO</name>
<dbReference type="Proteomes" id="UP000077202">
    <property type="component" value="Unassembled WGS sequence"/>
</dbReference>
<gene>
    <name evidence="1" type="ORF">AXG93_3415s1030</name>
</gene>
<sequence length="269" mass="30014">MLHSDSAHKLEVLNGVGRRYEDDVLNFATISMHIQRRIGEAAGDQGHLLHQRGRYLVTMMPKGKRGMSFDRSGMQAAAASSGATGASSTLYVYETHDINANPQANTGNLLNLALGDGTPGEILFRLAQQFPGSRCFVYSLESEEFQGWKEITEKNVKSLGENLRVRNQLKVVKQSSLMLAFHESEFLDRLVSTIVERLKKGTSISEVSSMEDGDIQIMDDVNFNDSESSPHHQLSEGEQLCLTDQEPFSSQNWAKVRERARGVLHLQYP</sequence>
<keyword evidence="2" id="KW-1185">Reference proteome</keyword>
<accession>A0A176WFY8</accession>
<evidence type="ECO:0000313" key="1">
    <source>
        <dbReference type="EMBL" id="OAE31543.1"/>
    </source>
</evidence>
<organism evidence="1 2">
    <name type="scientific">Marchantia polymorpha subsp. ruderalis</name>
    <dbReference type="NCBI Taxonomy" id="1480154"/>
    <lineage>
        <taxon>Eukaryota</taxon>
        <taxon>Viridiplantae</taxon>
        <taxon>Streptophyta</taxon>
        <taxon>Embryophyta</taxon>
        <taxon>Marchantiophyta</taxon>
        <taxon>Marchantiopsida</taxon>
        <taxon>Marchantiidae</taxon>
        <taxon>Marchantiales</taxon>
        <taxon>Marchantiaceae</taxon>
        <taxon>Marchantia</taxon>
    </lineage>
</organism>
<reference evidence="1" key="1">
    <citation type="submission" date="2016-03" db="EMBL/GenBank/DDBJ databases">
        <title>Mechanisms controlling the formation of the plant cell surface in tip-growing cells are functionally conserved among land plants.</title>
        <authorList>
            <person name="Honkanen S."/>
            <person name="Jones V.A."/>
            <person name="Morieri G."/>
            <person name="Champion C."/>
            <person name="Hetherington A.J."/>
            <person name="Kelly S."/>
            <person name="Saint-Marcoux D."/>
            <person name="Proust H."/>
            <person name="Prescott H."/>
            <person name="Dolan L."/>
        </authorList>
    </citation>
    <scope>NUCLEOTIDE SEQUENCE [LARGE SCALE GENOMIC DNA]</scope>
    <source>
        <tissue evidence="1">Whole gametophyte</tissue>
    </source>
</reference>
<dbReference type="EMBL" id="LVLJ01001012">
    <property type="protein sequence ID" value="OAE31543.1"/>
    <property type="molecule type" value="Genomic_DNA"/>
</dbReference>
<evidence type="ECO:0000313" key="2">
    <source>
        <dbReference type="Proteomes" id="UP000077202"/>
    </source>
</evidence>
<protein>
    <submittedName>
        <fullName evidence="1">Uncharacterized protein</fullName>
    </submittedName>
</protein>
<comment type="caution">
    <text evidence="1">The sequence shown here is derived from an EMBL/GenBank/DDBJ whole genome shotgun (WGS) entry which is preliminary data.</text>
</comment>
<dbReference type="AlphaFoldDB" id="A0A176WFY8"/>